<sequence>MASSATTFARLPELLRCLVDQIRNRKQLATLRLVSKNFSAAVEPTLFRKISAMTPRRVMALADNHLVGHIRNLALSNLCPEFKFLDEAVPGLLMKMPLLNAFSYLSYLEPASLRALHRSCLHIKSLSFNFCLVDASIHGKAGKHPVEIDVQARGLYRMPDFTTFTRLEELTLVNLYDDLRQWREPIARVLSNSHTLRKLHLSLSRNAIARHRHAGNTDQYTGWFDSLCDDYADTEASPLPLQSLHCGTAVYLEDVERLERLVDLGRLEDVHFQNNVILAGGTLGHGIDIDDSAVVYDAFLNAPRLRSFTVAVLRPRDLDAICDLEDPSKARKIAFVYDLSHVDLGPVNLWQPDDSYPKLPIHFKMLKLALGQQINGSSVIHDNTETPDPGLLDETQLTSLVSRDDGVLEGLVVALPNEKYPRYSDSDRAIHLLERLLPRLTRLTQLCVIQEETTNNQFDQHRRLAIASRLASAIPSLGYISVRDLMSKDEVWEVIHEKDGMARLEELNSFGDHEDVELFSLVAVQRRFSNLRLDL</sequence>
<evidence type="ECO:0000313" key="1">
    <source>
        <dbReference type="EMBL" id="KAK4451533.1"/>
    </source>
</evidence>
<reference evidence="1" key="1">
    <citation type="journal article" date="2023" name="Mol. Phylogenet. Evol.">
        <title>Genome-scale phylogeny and comparative genomics of the fungal order Sordariales.</title>
        <authorList>
            <person name="Hensen N."/>
            <person name="Bonometti L."/>
            <person name="Westerberg I."/>
            <person name="Brannstrom I.O."/>
            <person name="Guillou S."/>
            <person name="Cros-Aarteil S."/>
            <person name="Calhoun S."/>
            <person name="Haridas S."/>
            <person name="Kuo A."/>
            <person name="Mondo S."/>
            <person name="Pangilinan J."/>
            <person name="Riley R."/>
            <person name="LaButti K."/>
            <person name="Andreopoulos B."/>
            <person name="Lipzen A."/>
            <person name="Chen C."/>
            <person name="Yan M."/>
            <person name="Daum C."/>
            <person name="Ng V."/>
            <person name="Clum A."/>
            <person name="Steindorff A."/>
            <person name="Ohm R.A."/>
            <person name="Martin F."/>
            <person name="Silar P."/>
            <person name="Natvig D.O."/>
            <person name="Lalanne C."/>
            <person name="Gautier V."/>
            <person name="Ament-Velasquez S.L."/>
            <person name="Kruys A."/>
            <person name="Hutchinson M.I."/>
            <person name="Powell A.J."/>
            <person name="Barry K."/>
            <person name="Miller A.N."/>
            <person name="Grigoriev I.V."/>
            <person name="Debuchy R."/>
            <person name="Gladieux P."/>
            <person name="Hiltunen Thoren M."/>
            <person name="Johannesson H."/>
        </authorList>
    </citation>
    <scope>NUCLEOTIDE SEQUENCE</scope>
    <source>
        <strain evidence="1">PSN243</strain>
    </source>
</reference>
<accession>A0AAV9GTD7</accession>
<gene>
    <name evidence="1" type="ORF">QBC34DRAFT_378384</name>
</gene>
<reference evidence="1" key="2">
    <citation type="submission" date="2023-05" db="EMBL/GenBank/DDBJ databases">
        <authorList>
            <consortium name="Lawrence Berkeley National Laboratory"/>
            <person name="Steindorff A."/>
            <person name="Hensen N."/>
            <person name="Bonometti L."/>
            <person name="Westerberg I."/>
            <person name="Brannstrom I.O."/>
            <person name="Guillou S."/>
            <person name="Cros-Aarteil S."/>
            <person name="Calhoun S."/>
            <person name="Haridas S."/>
            <person name="Kuo A."/>
            <person name="Mondo S."/>
            <person name="Pangilinan J."/>
            <person name="Riley R."/>
            <person name="Labutti K."/>
            <person name="Andreopoulos B."/>
            <person name="Lipzen A."/>
            <person name="Chen C."/>
            <person name="Yanf M."/>
            <person name="Daum C."/>
            <person name="Ng V."/>
            <person name="Clum A."/>
            <person name="Ohm R."/>
            <person name="Martin F."/>
            <person name="Silar P."/>
            <person name="Natvig D."/>
            <person name="Lalanne C."/>
            <person name="Gautier V."/>
            <person name="Ament-Velasquez S.L."/>
            <person name="Kruys A."/>
            <person name="Hutchinson M.I."/>
            <person name="Powell A.J."/>
            <person name="Barry K."/>
            <person name="Miller A.N."/>
            <person name="Grigoriev I.V."/>
            <person name="Debuchy R."/>
            <person name="Gladieux P."/>
            <person name="Thoren M.H."/>
            <person name="Johannesson H."/>
        </authorList>
    </citation>
    <scope>NUCLEOTIDE SEQUENCE</scope>
    <source>
        <strain evidence="1">PSN243</strain>
    </source>
</reference>
<keyword evidence="2" id="KW-1185">Reference proteome</keyword>
<dbReference type="Proteomes" id="UP001321760">
    <property type="component" value="Unassembled WGS sequence"/>
</dbReference>
<comment type="caution">
    <text evidence="1">The sequence shown here is derived from an EMBL/GenBank/DDBJ whole genome shotgun (WGS) entry which is preliminary data.</text>
</comment>
<dbReference type="SUPFAM" id="SSF52047">
    <property type="entry name" value="RNI-like"/>
    <property type="match status" value="1"/>
</dbReference>
<dbReference type="EMBL" id="MU865928">
    <property type="protein sequence ID" value="KAK4451533.1"/>
    <property type="molecule type" value="Genomic_DNA"/>
</dbReference>
<dbReference type="AlphaFoldDB" id="A0AAV9GTD7"/>
<evidence type="ECO:0008006" key="3">
    <source>
        <dbReference type="Google" id="ProtNLM"/>
    </source>
</evidence>
<evidence type="ECO:0000313" key="2">
    <source>
        <dbReference type="Proteomes" id="UP001321760"/>
    </source>
</evidence>
<protein>
    <recommendedName>
        <fullName evidence="3">F-box domain-containing protein</fullName>
    </recommendedName>
</protein>
<name>A0AAV9GTD7_9PEZI</name>
<organism evidence="1 2">
    <name type="scientific">Podospora aff. communis PSN243</name>
    <dbReference type="NCBI Taxonomy" id="3040156"/>
    <lineage>
        <taxon>Eukaryota</taxon>
        <taxon>Fungi</taxon>
        <taxon>Dikarya</taxon>
        <taxon>Ascomycota</taxon>
        <taxon>Pezizomycotina</taxon>
        <taxon>Sordariomycetes</taxon>
        <taxon>Sordariomycetidae</taxon>
        <taxon>Sordariales</taxon>
        <taxon>Podosporaceae</taxon>
        <taxon>Podospora</taxon>
    </lineage>
</organism>
<proteinExistence type="predicted"/>